<dbReference type="InterPro" id="IPR000209">
    <property type="entry name" value="Peptidase_S8/S53_dom"/>
</dbReference>
<proteinExistence type="predicted"/>
<keyword evidence="2" id="KW-0378">Hydrolase</keyword>
<dbReference type="PROSITE" id="PS51695">
    <property type="entry name" value="SEDOLISIN"/>
    <property type="match status" value="1"/>
</dbReference>
<dbReference type="SUPFAM" id="SSF52743">
    <property type="entry name" value="Subtilisin-like"/>
    <property type="match status" value="1"/>
</dbReference>
<dbReference type="Gene3D" id="3.40.50.200">
    <property type="entry name" value="Peptidase S8/S53 domain"/>
    <property type="match status" value="1"/>
</dbReference>
<evidence type="ECO:0000256" key="1">
    <source>
        <dbReference type="ARBA" id="ARBA00022670"/>
    </source>
</evidence>
<protein>
    <submittedName>
        <fullName evidence="6">Peptidase S8</fullName>
    </submittedName>
</protein>
<evidence type="ECO:0000256" key="4">
    <source>
        <dbReference type="SAM" id="SignalP"/>
    </source>
</evidence>
<keyword evidence="7" id="KW-1185">Reference proteome</keyword>
<dbReference type="PANTHER" id="PTHR14218:SF15">
    <property type="entry name" value="TRIPEPTIDYL-PEPTIDASE 1"/>
    <property type="match status" value="1"/>
</dbReference>
<dbReference type="PRINTS" id="PR00723">
    <property type="entry name" value="SUBTILISIN"/>
</dbReference>
<dbReference type="InterPro" id="IPR023828">
    <property type="entry name" value="Peptidase_S8_Ser-AS"/>
</dbReference>
<sequence length="445" mass="43797">MNPNNSGGRPPVVRRRTRLVTVFAAVTTLVAGLTVTAAATATAGAAAPAAASSQGYSSQGHGHAAGNVKDACAAAKPGYARCFAEIRTDVHGGTGVRGPAAAGRFGAAATALPPGLGPADLHSAYNLPTTGGANQTVAIVDAGDDPTAEADLAVYRTTYGLPACTTANGCFSKVNERGAATPLPADQGWGVEEALDLDMVSAACPQCHILLVEADTASGDDLGASVNAAVALGANEVSNSYGGTEGNGVAADAPDYTHPGVAIVASSGDSGYGIPNAPAVYSSVIAVGGTSLAKASNTRGWSETAWTGASAGCSAWVDKPAWQTDPNCPGRMVADVSADADPNTGPAIYVTDAPDLEGLPSGWNIVGGTSASSPFIAGVIALAGNPQKFPNASAFYAPAALSGLNDVVGGNDIEGVDCGGDYQCNAVVGYDGPTGLGTPNGLSSF</sequence>
<evidence type="ECO:0000313" key="6">
    <source>
        <dbReference type="EMBL" id="MBS2553042.1"/>
    </source>
</evidence>
<organism evidence="6 7">
    <name type="scientific">Catenulispora pinistramenti</name>
    <dbReference type="NCBI Taxonomy" id="2705254"/>
    <lineage>
        <taxon>Bacteria</taxon>
        <taxon>Bacillati</taxon>
        <taxon>Actinomycetota</taxon>
        <taxon>Actinomycetes</taxon>
        <taxon>Catenulisporales</taxon>
        <taxon>Catenulisporaceae</taxon>
        <taxon>Catenulispora</taxon>
    </lineage>
</organism>
<evidence type="ECO:0000313" key="7">
    <source>
        <dbReference type="Proteomes" id="UP000730482"/>
    </source>
</evidence>
<dbReference type="PANTHER" id="PTHR14218">
    <property type="entry name" value="PROTEASE S8 TRIPEPTIDYL PEPTIDASE I CLN2"/>
    <property type="match status" value="1"/>
</dbReference>
<feature type="chain" id="PRO_5047448214" evidence="4">
    <location>
        <begin position="40"/>
        <end position="445"/>
    </location>
</feature>
<evidence type="ECO:0000256" key="3">
    <source>
        <dbReference type="ARBA" id="ARBA00022825"/>
    </source>
</evidence>
<feature type="domain" description="Peptidase S53" evidence="5">
    <location>
        <begin position="115"/>
        <end position="445"/>
    </location>
</feature>
<keyword evidence="3" id="KW-0720">Serine protease</keyword>
<dbReference type="Pfam" id="PF00082">
    <property type="entry name" value="Peptidase_S8"/>
    <property type="match status" value="1"/>
</dbReference>
<name>A0ABS5L3Y9_9ACTN</name>
<dbReference type="InterPro" id="IPR015500">
    <property type="entry name" value="Peptidase_S8_subtilisin-rel"/>
</dbReference>
<evidence type="ECO:0000256" key="2">
    <source>
        <dbReference type="ARBA" id="ARBA00022801"/>
    </source>
</evidence>
<feature type="signal peptide" evidence="4">
    <location>
        <begin position="1"/>
        <end position="39"/>
    </location>
</feature>
<dbReference type="EMBL" id="JAAFYZ010000227">
    <property type="protein sequence ID" value="MBS2553042.1"/>
    <property type="molecule type" value="Genomic_DNA"/>
</dbReference>
<keyword evidence="1" id="KW-0645">Protease</keyword>
<gene>
    <name evidence="6" type="ORF">KGQ19_39940</name>
</gene>
<keyword evidence="4" id="KW-0732">Signal</keyword>
<dbReference type="InterPro" id="IPR050819">
    <property type="entry name" value="Tripeptidyl-peptidase_I"/>
</dbReference>
<dbReference type="InterPro" id="IPR030400">
    <property type="entry name" value="Sedolisin_dom"/>
</dbReference>
<reference evidence="6 7" key="1">
    <citation type="submission" date="2020-02" db="EMBL/GenBank/DDBJ databases">
        <title>Acidophilic actinobacteria isolated from forest soil.</title>
        <authorList>
            <person name="Golinska P."/>
        </authorList>
    </citation>
    <scope>NUCLEOTIDE SEQUENCE [LARGE SCALE GENOMIC DNA]</scope>
    <source>
        <strain evidence="6 7">NL8</strain>
    </source>
</reference>
<comment type="caution">
    <text evidence="6">The sequence shown here is derived from an EMBL/GenBank/DDBJ whole genome shotgun (WGS) entry which is preliminary data.</text>
</comment>
<dbReference type="InterPro" id="IPR036852">
    <property type="entry name" value="Peptidase_S8/S53_dom_sf"/>
</dbReference>
<dbReference type="PROSITE" id="PS00138">
    <property type="entry name" value="SUBTILASE_SER"/>
    <property type="match status" value="1"/>
</dbReference>
<dbReference type="Proteomes" id="UP000730482">
    <property type="component" value="Unassembled WGS sequence"/>
</dbReference>
<evidence type="ECO:0000259" key="5">
    <source>
        <dbReference type="PROSITE" id="PS51695"/>
    </source>
</evidence>
<accession>A0ABS5L3Y9</accession>